<sequence>MEDRSNKWFMSLLFTRKTSIRILEVGLCKGDKLLEWYANDNGNQIVKKPAKVLSRAKFLLDHFLNVQIPILSKFQPDQVIAYLYHRKGRNIVRAKDVNDLSKYQLGGLQVRSIHMAPPGTFSPRIFRVKACDENTYLKQDIVSVHFCKAQETAVTDQNIREKAFNMTLIIAELLYKAKQEYVDRLIYDLAIDNNGQLFFIKLVSLKTIQTLMTLERNRFLLSRDVYTRKRKTVKMRPAIEEIPSRNTSNSQEKDKVPTRASSLAPKLKLSLSPRGEVNKDFLEMVAGTFEKERSRKIKNEKIKDKRFSMGGNENEPNIRLSPVPDIKTDHSKKENINNMKDLLSFIESTRNPNWSRDALYTQRSHRKSKTICKTPLLFSTYDSRQSDTFMLNNSPSSFRKLNYRAVSNIPICGCLTSSTSRASLLKQYMEEKEILYSYKYPDFDSKLSSPLKSPVSCASPVNFSTKKLNKYN</sequence>
<evidence type="ECO:0000256" key="1">
    <source>
        <dbReference type="SAM" id="MobiDB-lite"/>
    </source>
</evidence>
<comment type="caution">
    <text evidence="2">The sequence shown here is derived from an EMBL/GenBank/DDBJ whole genome shotgun (WGS) entry which is preliminary data.</text>
</comment>
<keyword evidence="3" id="KW-1185">Reference proteome</keyword>
<feature type="region of interest" description="Disordered" evidence="1">
    <location>
        <begin position="236"/>
        <end position="263"/>
    </location>
</feature>
<evidence type="ECO:0008006" key="4">
    <source>
        <dbReference type="Google" id="ProtNLM"/>
    </source>
</evidence>
<proteinExistence type="predicted"/>
<evidence type="ECO:0000313" key="2">
    <source>
        <dbReference type="EMBL" id="CAG9324468.1"/>
    </source>
</evidence>
<accession>A0AAU9JFI6</accession>
<organism evidence="2 3">
    <name type="scientific">Blepharisma stoltei</name>
    <dbReference type="NCBI Taxonomy" id="1481888"/>
    <lineage>
        <taxon>Eukaryota</taxon>
        <taxon>Sar</taxon>
        <taxon>Alveolata</taxon>
        <taxon>Ciliophora</taxon>
        <taxon>Postciliodesmatophora</taxon>
        <taxon>Heterotrichea</taxon>
        <taxon>Heterotrichida</taxon>
        <taxon>Blepharismidae</taxon>
        <taxon>Blepharisma</taxon>
    </lineage>
</organism>
<protein>
    <recommendedName>
        <fullName evidence="4">CABIT domain-containing protein</fullName>
    </recommendedName>
</protein>
<dbReference type="EMBL" id="CAJZBQ010000036">
    <property type="protein sequence ID" value="CAG9324468.1"/>
    <property type="molecule type" value="Genomic_DNA"/>
</dbReference>
<name>A0AAU9JFI6_9CILI</name>
<feature type="region of interest" description="Disordered" evidence="1">
    <location>
        <begin position="307"/>
        <end position="331"/>
    </location>
</feature>
<dbReference type="AlphaFoldDB" id="A0AAU9JFI6"/>
<evidence type="ECO:0000313" key="3">
    <source>
        <dbReference type="Proteomes" id="UP001162131"/>
    </source>
</evidence>
<reference evidence="2" key="1">
    <citation type="submission" date="2021-09" db="EMBL/GenBank/DDBJ databases">
        <authorList>
            <consortium name="AG Swart"/>
            <person name="Singh M."/>
            <person name="Singh A."/>
            <person name="Seah K."/>
            <person name="Emmerich C."/>
        </authorList>
    </citation>
    <scope>NUCLEOTIDE SEQUENCE</scope>
    <source>
        <strain evidence="2">ATCC30299</strain>
    </source>
</reference>
<gene>
    <name evidence="2" type="ORF">BSTOLATCC_MIC36258</name>
</gene>
<dbReference type="Proteomes" id="UP001162131">
    <property type="component" value="Unassembled WGS sequence"/>
</dbReference>